<sequence>MSTPPELPHPPADSLSLSQVLFALSDPARREIARNLREGPLEAAACSSAGAGVPKSTKSHILKVLRESGVIRNEPNPNGRGRLLTLRRDDLEARFPGLIDPILDADLREG</sequence>
<dbReference type="InterPro" id="IPR036388">
    <property type="entry name" value="WH-like_DNA-bd_sf"/>
</dbReference>
<gene>
    <name evidence="2" type="ORF">BMG03_17150</name>
</gene>
<evidence type="ECO:0000313" key="2">
    <source>
        <dbReference type="EMBL" id="AQS49327.1"/>
    </source>
</evidence>
<organism evidence="2 3">
    <name type="scientific">Thioclava nitratireducens</name>
    <dbReference type="NCBI Taxonomy" id="1915078"/>
    <lineage>
        <taxon>Bacteria</taxon>
        <taxon>Pseudomonadati</taxon>
        <taxon>Pseudomonadota</taxon>
        <taxon>Alphaproteobacteria</taxon>
        <taxon>Rhodobacterales</taxon>
        <taxon>Paracoccaceae</taxon>
        <taxon>Thioclava</taxon>
    </lineage>
</organism>
<dbReference type="InterPro" id="IPR001845">
    <property type="entry name" value="HTH_ArsR_DNA-bd_dom"/>
</dbReference>
<reference evidence="2 3" key="1">
    <citation type="submission" date="2017-01" db="EMBL/GenBank/DDBJ databases">
        <title>The complete genome sequence of a sulfur-oxidizing marine bacterium Thioclava sp. 25B10_4T.</title>
        <authorList>
            <person name="Liu Y."/>
            <person name="Lai Q."/>
            <person name="Shao Z."/>
        </authorList>
    </citation>
    <scope>NUCLEOTIDE SEQUENCE [LARGE SCALE GENOMIC DNA]</scope>
    <source>
        <strain evidence="2 3">25B10_4</strain>
    </source>
</reference>
<keyword evidence="3" id="KW-1185">Reference proteome</keyword>
<dbReference type="Proteomes" id="UP000185622">
    <property type="component" value="Chromosome"/>
</dbReference>
<dbReference type="EMBL" id="CP019437">
    <property type="protein sequence ID" value="AQS49327.1"/>
    <property type="molecule type" value="Genomic_DNA"/>
</dbReference>
<proteinExistence type="predicted"/>
<dbReference type="SMART" id="SM00418">
    <property type="entry name" value="HTH_ARSR"/>
    <property type="match status" value="1"/>
</dbReference>
<accession>A0ABM6IKE5</accession>
<dbReference type="SUPFAM" id="SSF46785">
    <property type="entry name" value="Winged helix' DNA-binding domain"/>
    <property type="match status" value="1"/>
</dbReference>
<feature type="domain" description="HTH arsR-type" evidence="1">
    <location>
        <begin position="19"/>
        <end position="100"/>
    </location>
</feature>
<evidence type="ECO:0000313" key="3">
    <source>
        <dbReference type="Proteomes" id="UP000185622"/>
    </source>
</evidence>
<dbReference type="InterPro" id="IPR036390">
    <property type="entry name" value="WH_DNA-bd_sf"/>
</dbReference>
<dbReference type="RefSeq" id="WP_075773971.1">
    <property type="nucleotide sequence ID" value="NZ_CP019437.1"/>
</dbReference>
<name>A0ABM6IKE5_9RHOB</name>
<evidence type="ECO:0000259" key="1">
    <source>
        <dbReference type="SMART" id="SM00418"/>
    </source>
</evidence>
<dbReference type="Gene3D" id="1.10.10.10">
    <property type="entry name" value="Winged helix-like DNA-binding domain superfamily/Winged helix DNA-binding domain"/>
    <property type="match status" value="1"/>
</dbReference>
<protein>
    <submittedName>
        <fullName evidence="2">Transcriptional regulator</fullName>
    </submittedName>
</protein>